<comment type="caution">
    <text evidence="2">The sequence shown here is derived from an EMBL/GenBank/DDBJ whole genome shotgun (WGS) entry which is preliminary data.</text>
</comment>
<keyword evidence="3" id="KW-1185">Reference proteome</keyword>
<dbReference type="PANTHER" id="PTHR43591">
    <property type="entry name" value="METHYLTRANSFERASE"/>
    <property type="match status" value="1"/>
</dbReference>
<organism evidence="2 3">
    <name type="scientific">Dictyobacter aurantiacus</name>
    <dbReference type="NCBI Taxonomy" id="1936993"/>
    <lineage>
        <taxon>Bacteria</taxon>
        <taxon>Bacillati</taxon>
        <taxon>Chloroflexota</taxon>
        <taxon>Ktedonobacteria</taxon>
        <taxon>Ktedonobacterales</taxon>
        <taxon>Dictyobacteraceae</taxon>
        <taxon>Dictyobacter</taxon>
    </lineage>
</organism>
<dbReference type="InterPro" id="IPR029063">
    <property type="entry name" value="SAM-dependent_MTases_sf"/>
</dbReference>
<dbReference type="Proteomes" id="UP000287224">
    <property type="component" value="Unassembled WGS sequence"/>
</dbReference>
<reference evidence="3" key="1">
    <citation type="submission" date="2018-12" db="EMBL/GenBank/DDBJ databases">
        <title>Tengunoibacter tsumagoiensis gen. nov., sp. nov., Dictyobacter kobayashii sp. nov., D. alpinus sp. nov., and D. joshuensis sp. nov. and description of Dictyobacteraceae fam. nov. within the order Ktedonobacterales isolated from Tengu-no-mugimeshi.</title>
        <authorList>
            <person name="Wang C.M."/>
            <person name="Zheng Y."/>
            <person name="Sakai Y."/>
            <person name="Toyoda A."/>
            <person name="Minakuchi Y."/>
            <person name="Abe K."/>
            <person name="Yokota A."/>
            <person name="Yabe S."/>
        </authorList>
    </citation>
    <scope>NUCLEOTIDE SEQUENCE [LARGE SCALE GENOMIC DNA]</scope>
    <source>
        <strain evidence="3">S-27</strain>
    </source>
</reference>
<dbReference type="GO" id="GO:0008168">
    <property type="term" value="F:methyltransferase activity"/>
    <property type="evidence" value="ECO:0007669"/>
    <property type="project" value="TreeGrafter"/>
</dbReference>
<evidence type="ECO:0000313" key="2">
    <source>
        <dbReference type="EMBL" id="GCE07112.1"/>
    </source>
</evidence>
<sequence length="295" mass="32701">MASDPPMHSDSGNTYILDPESVAEMARLIELDNMTTKSMGDFLNGLTDLPDEAKVLDIACGPGGWALDMAFNYPDMEVIGIDISQTMVAYANARASSQGIRNVSFGVMDTTQTLDFSDHSFDLVNGRLLSSFLHRDVWMQLLQECRRILRPGGILRITETDNGGVTNSPSFDQLNTLLFQTMHKAGYGFSPHGTTLGITPMLERLFSQAGYTQIQSQAHSVNFSSDAEAWSNFYKNAEVVFDGALPLLQRANPNAAEELTSLYQRMLIEMQEPEFCGRWYLLTVWGTTPELTTPS</sequence>
<dbReference type="SUPFAM" id="SSF53335">
    <property type="entry name" value="S-adenosyl-L-methionine-dependent methyltransferases"/>
    <property type="match status" value="1"/>
</dbReference>
<dbReference type="Gene3D" id="3.40.50.150">
    <property type="entry name" value="Vaccinia Virus protein VP39"/>
    <property type="match status" value="1"/>
</dbReference>
<evidence type="ECO:0000259" key="1">
    <source>
        <dbReference type="Pfam" id="PF13649"/>
    </source>
</evidence>
<feature type="domain" description="Methyltransferase" evidence="1">
    <location>
        <begin position="55"/>
        <end position="153"/>
    </location>
</feature>
<dbReference type="OrthoDB" id="9791837at2"/>
<dbReference type="PANTHER" id="PTHR43591:SF24">
    <property type="entry name" value="2-METHOXY-6-POLYPRENYL-1,4-BENZOQUINOL METHYLASE, MITOCHONDRIAL"/>
    <property type="match status" value="1"/>
</dbReference>
<evidence type="ECO:0000313" key="3">
    <source>
        <dbReference type="Proteomes" id="UP000287224"/>
    </source>
</evidence>
<protein>
    <recommendedName>
        <fullName evidence="1">Methyltransferase domain-containing protein</fullName>
    </recommendedName>
</protein>
<dbReference type="Pfam" id="PF13649">
    <property type="entry name" value="Methyltransf_25"/>
    <property type="match status" value="1"/>
</dbReference>
<proteinExistence type="predicted"/>
<name>A0A401ZJV1_9CHLR</name>
<dbReference type="InterPro" id="IPR041698">
    <property type="entry name" value="Methyltransf_25"/>
</dbReference>
<gene>
    <name evidence="2" type="ORF">KDAU_44410</name>
</gene>
<dbReference type="AlphaFoldDB" id="A0A401ZJV1"/>
<dbReference type="CDD" id="cd02440">
    <property type="entry name" value="AdoMet_MTases"/>
    <property type="match status" value="1"/>
</dbReference>
<dbReference type="EMBL" id="BIFQ01000001">
    <property type="protein sequence ID" value="GCE07112.1"/>
    <property type="molecule type" value="Genomic_DNA"/>
</dbReference>
<accession>A0A401ZJV1</accession>
<dbReference type="RefSeq" id="WP_126598113.1">
    <property type="nucleotide sequence ID" value="NZ_BIFQ01000001.1"/>
</dbReference>